<keyword evidence="3" id="KW-0805">Transcription regulation</keyword>
<sequence length="919" mass="102464">MDSVATVPEGASANDFRSRELSPTMANNDPSPPKKVNIRKRTKTGCLTCRKRRIKCDEGKPICQNCIKSKRQCEGYNTRVVFKNPMGALPGGPYGPIPHYHPDPTEALVNAQLSSTHAKASSSSQGPLTFIAPKPPSLDFGSAEHYQYLESYPGAFPNASSATALGLGVHHPQYYMGEMSPDSFFAQQPNALMNSPVQMNQVDLFDFYGPSQSPTHPLPQSSVPPAPRHASYASMERSGNTTTLPISPPFSQAPSLKFDVGDIKAEPWFLDEEEALPGLAEDEQSPSSANETPGFMMSDHSQAPLDVYDTRMRPYYGPADDNILANYSPSPTDTPLNDASTAHVFWYFVTVTAPSLSMYERNPVDSSRTFSGEAVPKSHRHIWTYILPLASLQHPALLQAMLAIGSLQLAVLNHGIPTASWLHYGLCTRRSAKNYQSASRRAEPATLAATLLLGFYEVWSSNHEKWCTHMLGARQLIKETPYREMSRQILAIHRQTRQRLARNEAHNHFGDFLPRMSSLNHEFADIDLGFVNRLTGKPVNFVDDSGEFTADSKTRQCTDRDIESYEHMMDLYWWFCKMDVYQSTLGASRLFMEFELWTQCPPRAPINRIDQVYGSFDHLVLVLGRLCNFVANDLPRKRKAREQEIGSSPRGQHSPPLFAEPFPSAEQILNAFDLETSTQKALEEWNNIMQAFQLFKSSLGPGFDPLSDDVHPPKDSPFGPALTYRSYAIAGIWMNFYMGLVILHRAHPSMPPFAMVAAHMIAKETDPYADEIGRIAAGVAEGVSMKSAVNTSQSCALIECGFPIFVGAVQYRGKLQRQWAIRMLHKITQITGWQTGTQIANGCEGAWRKAAAMGVAPVYEPESESDALRQGWTTRRLDERIHEVDEGHIEAILHRSDRAHVAFGLLSVEDDMERLTLED</sequence>
<keyword evidence="10" id="KW-1185">Reference proteome</keyword>
<reference evidence="9 10" key="1">
    <citation type="journal article" date="2024" name="IMA Fungus">
        <title>IMA Genome - F19 : A genome assembly and annotation guide to empower mycologists, including annotated draft genome sequences of Ceratocystis pirilliformis, Diaporthe australafricana, Fusarium ophioides, Paecilomyces lecythidis, and Sporothrix stenoceras.</title>
        <authorList>
            <person name="Aylward J."/>
            <person name="Wilson A.M."/>
            <person name="Visagie C.M."/>
            <person name="Spraker J."/>
            <person name="Barnes I."/>
            <person name="Buitendag C."/>
            <person name="Ceriani C."/>
            <person name="Del Mar Angel L."/>
            <person name="du Plessis D."/>
            <person name="Fuchs T."/>
            <person name="Gasser K."/>
            <person name="Kramer D."/>
            <person name="Li W."/>
            <person name="Munsamy K."/>
            <person name="Piso A."/>
            <person name="Price J.L."/>
            <person name="Sonnekus B."/>
            <person name="Thomas C."/>
            <person name="van der Nest A."/>
            <person name="van Dijk A."/>
            <person name="van Heerden A."/>
            <person name="van Vuuren N."/>
            <person name="Yilmaz N."/>
            <person name="Duong T.A."/>
            <person name="van der Merwe N.A."/>
            <person name="Wingfield M.J."/>
            <person name="Wingfield B.D."/>
        </authorList>
    </citation>
    <scope>NUCLEOTIDE SEQUENCE [LARGE SCALE GENOMIC DNA]</scope>
    <source>
        <strain evidence="9 10">CMW 18300</strain>
    </source>
</reference>
<feature type="region of interest" description="Disordered" evidence="7">
    <location>
        <begin position="1"/>
        <end position="36"/>
    </location>
</feature>
<keyword evidence="4" id="KW-0238">DNA-binding</keyword>
<dbReference type="PANTHER" id="PTHR37534:SF23">
    <property type="entry name" value="ZN(II)2CYS6 TRANSCRIPTION FACTOR (EUROFUNG)"/>
    <property type="match status" value="1"/>
</dbReference>
<evidence type="ECO:0000313" key="10">
    <source>
        <dbReference type="Proteomes" id="UP001583177"/>
    </source>
</evidence>
<feature type="compositionally biased region" description="Polar residues" evidence="7">
    <location>
        <begin position="237"/>
        <end position="250"/>
    </location>
</feature>
<evidence type="ECO:0000256" key="1">
    <source>
        <dbReference type="ARBA" id="ARBA00004123"/>
    </source>
</evidence>
<gene>
    <name evidence="9" type="ORF">Daus18300_007828</name>
</gene>
<dbReference type="InterPro" id="IPR001138">
    <property type="entry name" value="Zn2Cys6_DnaBD"/>
</dbReference>
<dbReference type="SUPFAM" id="SSF57701">
    <property type="entry name" value="Zn2/Cys6 DNA-binding domain"/>
    <property type="match status" value="1"/>
</dbReference>
<feature type="region of interest" description="Disordered" evidence="7">
    <location>
        <begin position="278"/>
        <end position="299"/>
    </location>
</feature>
<evidence type="ECO:0000256" key="5">
    <source>
        <dbReference type="ARBA" id="ARBA00023163"/>
    </source>
</evidence>
<dbReference type="EMBL" id="JAWRVE010000070">
    <property type="protein sequence ID" value="KAL1864231.1"/>
    <property type="molecule type" value="Genomic_DNA"/>
</dbReference>
<feature type="region of interest" description="Disordered" evidence="7">
    <location>
        <begin position="211"/>
        <end position="250"/>
    </location>
</feature>
<dbReference type="PROSITE" id="PS50048">
    <property type="entry name" value="ZN2_CY6_FUNGAL_2"/>
    <property type="match status" value="1"/>
</dbReference>
<dbReference type="SMART" id="SM00066">
    <property type="entry name" value="GAL4"/>
    <property type="match status" value="1"/>
</dbReference>
<evidence type="ECO:0000256" key="2">
    <source>
        <dbReference type="ARBA" id="ARBA00022833"/>
    </source>
</evidence>
<evidence type="ECO:0000256" key="6">
    <source>
        <dbReference type="ARBA" id="ARBA00023242"/>
    </source>
</evidence>
<evidence type="ECO:0000256" key="3">
    <source>
        <dbReference type="ARBA" id="ARBA00023015"/>
    </source>
</evidence>
<name>A0ABR3WKQ8_9PEZI</name>
<dbReference type="CDD" id="cd00067">
    <property type="entry name" value="GAL4"/>
    <property type="match status" value="1"/>
</dbReference>
<evidence type="ECO:0000313" key="9">
    <source>
        <dbReference type="EMBL" id="KAL1864231.1"/>
    </source>
</evidence>
<organism evidence="9 10">
    <name type="scientific">Diaporthe australafricana</name>
    <dbReference type="NCBI Taxonomy" id="127596"/>
    <lineage>
        <taxon>Eukaryota</taxon>
        <taxon>Fungi</taxon>
        <taxon>Dikarya</taxon>
        <taxon>Ascomycota</taxon>
        <taxon>Pezizomycotina</taxon>
        <taxon>Sordariomycetes</taxon>
        <taxon>Sordariomycetidae</taxon>
        <taxon>Diaporthales</taxon>
        <taxon>Diaporthaceae</taxon>
        <taxon>Diaporthe</taxon>
    </lineage>
</organism>
<evidence type="ECO:0000256" key="4">
    <source>
        <dbReference type="ARBA" id="ARBA00023125"/>
    </source>
</evidence>
<comment type="caution">
    <text evidence="9">The sequence shown here is derived from an EMBL/GenBank/DDBJ whole genome shotgun (WGS) entry which is preliminary data.</text>
</comment>
<dbReference type="PANTHER" id="PTHR37534">
    <property type="entry name" value="TRANSCRIPTIONAL ACTIVATOR PROTEIN UGA3"/>
    <property type="match status" value="1"/>
</dbReference>
<dbReference type="InterPro" id="IPR036864">
    <property type="entry name" value="Zn2-C6_fun-type_DNA-bd_sf"/>
</dbReference>
<evidence type="ECO:0000256" key="7">
    <source>
        <dbReference type="SAM" id="MobiDB-lite"/>
    </source>
</evidence>
<evidence type="ECO:0000259" key="8">
    <source>
        <dbReference type="PROSITE" id="PS50048"/>
    </source>
</evidence>
<feature type="compositionally biased region" description="Polar residues" evidence="7">
    <location>
        <begin position="211"/>
        <end position="221"/>
    </location>
</feature>
<comment type="subcellular location">
    <subcellularLocation>
        <location evidence="1">Nucleus</location>
    </subcellularLocation>
</comment>
<keyword evidence="5" id="KW-0804">Transcription</keyword>
<keyword evidence="2" id="KW-0862">Zinc</keyword>
<dbReference type="Gene3D" id="4.10.240.10">
    <property type="entry name" value="Zn(2)-C6 fungal-type DNA-binding domain"/>
    <property type="match status" value="1"/>
</dbReference>
<proteinExistence type="predicted"/>
<dbReference type="InterPro" id="IPR021858">
    <property type="entry name" value="Fun_TF"/>
</dbReference>
<dbReference type="Pfam" id="PF00172">
    <property type="entry name" value="Zn_clus"/>
    <property type="match status" value="1"/>
</dbReference>
<protein>
    <recommendedName>
        <fullName evidence="8">Zn(2)-C6 fungal-type domain-containing protein</fullName>
    </recommendedName>
</protein>
<dbReference type="PROSITE" id="PS00463">
    <property type="entry name" value="ZN2_CY6_FUNGAL_1"/>
    <property type="match status" value="1"/>
</dbReference>
<keyword evidence="6" id="KW-0539">Nucleus</keyword>
<dbReference type="Pfam" id="PF11951">
    <property type="entry name" value="Fungal_trans_2"/>
    <property type="match status" value="1"/>
</dbReference>
<feature type="domain" description="Zn(2)-C6 fungal-type" evidence="8">
    <location>
        <begin position="45"/>
        <end position="73"/>
    </location>
</feature>
<accession>A0ABR3WKQ8</accession>
<dbReference type="Proteomes" id="UP001583177">
    <property type="component" value="Unassembled WGS sequence"/>
</dbReference>